<accession>A0A1T4VZ54</accession>
<keyword evidence="7" id="KW-1185">Reference proteome</keyword>
<proteinExistence type="predicted"/>
<dbReference type="OrthoDB" id="5394806at2"/>
<evidence type="ECO:0000256" key="4">
    <source>
        <dbReference type="PROSITE-ProRule" id="PRU00335"/>
    </source>
</evidence>
<keyword evidence="1" id="KW-0805">Transcription regulation</keyword>
<name>A0A1T4VZ54_9BACT</name>
<evidence type="ECO:0000256" key="1">
    <source>
        <dbReference type="ARBA" id="ARBA00023015"/>
    </source>
</evidence>
<dbReference type="EMBL" id="FUYA01000003">
    <property type="protein sequence ID" value="SKA69761.1"/>
    <property type="molecule type" value="Genomic_DNA"/>
</dbReference>
<dbReference type="InterPro" id="IPR009057">
    <property type="entry name" value="Homeodomain-like_sf"/>
</dbReference>
<evidence type="ECO:0000313" key="6">
    <source>
        <dbReference type="EMBL" id="SKA69761.1"/>
    </source>
</evidence>
<organism evidence="6 7">
    <name type="scientific">Desulfobaculum bizertense DSM 18034</name>
    <dbReference type="NCBI Taxonomy" id="1121442"/>
    <lineage>
        <taxon>Bacteria</taxon>
        <taxon>Pseudomonadati</taxon>
        <taxon>Thermodesulfobacteriota</taxon>
        <taxon>Desulfovibrionia</taxon>
        <taxon>Desulfovibrionales</taxon>
        <taxon>Desulfovibrionaceae</taxon>
        <taxon>Desulfobaculum</taxon>
    </lineage>
</organism>
<dbReference type="Gene3D" id="1.10.357.10">
    <property type="entry name" value="Tetracycline Repressor, domain 2"/>
    <property type="match status" value="1"/>
</dbReference>
<reference evidence="6 7" key="1">
    <citation type="submission" date="2017-02" db="EMBL/GenBank/DDBJ databases">
        <authorList>
            <person name="Peterson S.W."/>
        </authorList>
    </citation>
    <scope>NUCLEOTIDE SEQUENCE [LARGE SCALE GENOMIC DNA]</scope>
    <source>
        <strain evidence="6 7">DSM 18034</strain>
    </source>
</reference>
<feature type="DNA-binding region" description="H-T-H motif" evidence="4">
    <location>
        <begin position="24"/>
        <end position="43"/>
    </location>
</feature>
<keyword evidence="2 4" id="KW-0238">DNA-binding</keyword>
<keyword evidence="3" id="KW-0804">Transcription</keyword>
<dbReference type="GO" id="GO:0003677">
    <property type="term" value="F:DNA binding"/>
    <property type="evidence" value="ECO:0007669"/>
    <property type="project" value="UniProtKB-UniRule"/>
</dbReference>
<protein>
    <submittedName>
        <fullName evidence="6">Transcriptional regulator, TetR family</fullName>
    </submittedName>
</protein>
<evidence type="ECO:0000313" key="7">
    <source>
        <dbReference type="Proteomes" id="UP000189733"/>
    </source>
</evidence>
<dbReference type="PANTHER" id="PTHR47506">
    <property type="entry name" value="TRANSCRIPTIONAL REGULATORY PROTEIN"/>
    <property type="match status" value="1"/>
</dbReference>
<dbReference type="PROSITE" id="PS50977">
    <property type="entry name" value="HTH_TETR_2"/>
    <property type="match status" value="1"/>
</dbReference>
<dbReference type="PRINTS" id="PR00455">
    <property type="entry name" value="HTHTETR"/>
</dbReference>
<dbReference type="Gene3D" id="1.10.10.60">
    <property type="entry name" value="Homeodomain-like"/>
    <property type="match status" value="1"/>
</dbReference>
<sequence>MSYKGKILETAKELFATRGYKDTSIAEISRHSGAAEGTIFHHFRSKEEIYVSVLDHVKDEIVSKVEAGVAAKMYGNGLEMVLEYVSMFFRLSEQMHTEFRLLFRSHLYSLAGIHPALRKDVEEIYNCFVDILVEAIRKGLRDGSIKPDVSAEHRGLIIFSMMTGLLRFRMLNLFPVRAMYDDVLISCENMLNP</sequence>
<dbReference type="AlphaFoldDB" id="A0A1T4VZ54"/>
<evidence type="ECO:0000259" key="5">
    <source>
        <dbReference type="PROSITE" id="PS50977"/>
    </source>
</evidence>
<dbReference type="PROSITE" id="PS01081">
    <property type="entry name" value="HTH_TETR_1"/>
    <property type="match status" value="1"/>
</dbReference>
<evidence type="ECO:0000256" key="2">
    <source>
        <dbReference type="ARBA" id="ARBA00023125"/>
    </source>
</evidence>
<dbReference type="InterPro" id="IPR001647">
    <property type="entry name" value="HTH_TetR"/>
</dbReference>
<dbReference type="SUPFAM" id="SSF48498">
    <property type="entry name" value="Tetracyclin repressor-like, C-terminal domain"/>
    <property type="match status" value="1"/>
</dbReference>
<evidence type="ECO:0000256" key="3">
    <source>
        <dbReference type="ARBA" id="ARBA00023163"/>
    </source>
</evidence>
<dbReference type="SUPFAM" id="SSF46689">
    <property type="entry name" value="Homeodomain-like"/>
    <property type="match status" value="1"/>
</dbReference>
<feature type="domain" description="HTH tetR-type" evidence="5">
    <location>
        <begin position="1"/>
        <end position="61"/>
    </location>
</feature>
<dbReference type="InterPro" id="IPR023772">
    <property type="entry name" value="DNA-bd_HTH_TetR-type_CS"/>
</dbReference>
<gene>
    <name evidence="6" type="ORF">SAMN02745702_01217</name>
</gene>
<dbReference type="RefSeq" id="WP_159445931.1">
    <property type="nucleotide sequence ID" value="NZ_FUYA01000003.1"/>
</dbReference>
<dbReference type="Pfam" id="PF00440">
    <property type="entry name" value="TetR_N"/>
    <property type="match status" value="1"/>
</dbReference>
<dbReference type="STRING" id="1121442.SAMN02745702_01217"/>
<dbReference type="Proteomes" id="UP000189733">
    <property type="component" value="Unassembled WGS sequence"/>
</dbReference>
<dbReference type="InterPro" id="IPR036271">
    <property type="entry name" value="Tet_transcr_reg_TetR-rel_C_sf"/>
</dbReference>
<dbReference type="PANTHER" id="PTHR47506:SF3">
    <property type="entry name" value="HTH-TYPE TRANSCRIPTIONAL REGULATOR LMRA"/>
    <property type="match status" value="1"/>
</dbReference>